<dbReference type="Pfam" id="PF01494">
    <property type="entry name" value="FAD_binding_3"/>
    <property type="match status" value="1"/>
</dbReference>
<dbReference type="PANTHER" id="PTHR43876">
    <property type="entry name" value="UBIQUINONE BIOSYNTHESIS MONOOXYGENASE COQ6, MITOCHONDRIAL"/>
    <property type="match status" value="1"/>
</dbReference>
<dbReference type="AlphaFoldDB" id="A0AA37W800"/>
<dbReference type="InterPro" id="IPR051205">
    <property type="entry name" value="UbiH/COQ6_monooxygenase"/>
</dbReference>
<gene>
    <name evidence="10" type="primary">ubiF_2</name>
    <name evidence="10" type="ORF">GCM10007876_36110</name>
</gene>
<dbReference type="GO" id="GO:0071949">
    <property type="term" value="F:FAD binding"/>
    <property type="evidence" value="ECO:0007669"/>
    <property type="project" value="InterPro"/>
</dbReference>
<evidence type="ECO:0000313" key="11">
    <source>
        <dbReference type="Proteomes" id="UP001161389"/>
    </source>
</evidence>
<dbReference type="Gene3D" id="3.50.50.60">
    <property type="entry name" value="FAD/NAD(P)-binding domain"/>
    <property type="match status" value="2"/>
</dbReference>
<dbReference type="PROSITE" id="PS01304">
    <property type="entry name" value="UBIH"/>
    <property type="match status" value="1"/>
</dbReference>
<comment type="caution">
    <text evidence="10">The sequence shown here is derived from an EMBL/GenBank/DDBJ whole genome shotgun (WGS) entry which is preliminary data.</text>
</comment>
<keyword evidence="7" id="KW-0503">Monooxygenase</keyword>
<evidence type="ECO:0000256" key="7">
    <source>
        <dbReference type="ARBA" id="ARBA00023033"/>
    </source>
</evidence>
<dbReference type="GO" id="GO:0006744">
    <property type="term" value="P:ubiquinone biosynthetic process"/>
    <property type="evidence" value="ECO:0007669"/>
    <property type="project" value="InterPro"/>
</dbReference>
<name>A0AA37W800_9GAMM</name>
<dbReference type="InterPro" id="IPR018168">
    <property type="entry name" value="Ubi_Hdrlase_CS"/>
</dbReference>
<comment type="cofactor">
    <cofactor evidence="1">
        <name>FAD</name>
        <dbReference type="ChEBI" id="CHEBI:57692"/>
    </cofactor>
</comment>
<feature type="domain" description="FAD-binding" evidence="9">
    <location>
        <begin position="133"/>
        <end position="366"/>
    </location>
</feature>
<organism evidence="10 11">
    <name type="scientific">Litoribrevibacter albus</name>
    <dbReference type="NCBI Taxonomy" id="1473156"/>
    <lineage>
        <taxon>Bacteria</taxon>
        <taxon>Pseudomonadati</taxon>
        <taxon>Pseudomonadota</taxon>
        <taxon>Gammaproteobacteria</taxon>
        <taxon>Oceanospirillales</taxon>
        <taxon>Oceanospirillaceae</taxon>
        <taxon>Litoribrevibacter</taxon>
    </lineage>
</organism>
<reference evidence="10" key="2">
    <citation type="submission" date="2023-01" db="EMBL/GenBank/DDBJ databases">
        <title>Draft genome sequence of Litoribrevibacter albus strain NBRC 110071.</title>
        <authorList>
            <person name="Sun Q."/>
            <person name="Mori K."/>
        </authorList>
    </citation>
    <scope>NUCLEOTIDE SEQUENCE</scope>
    <source>
        <strain evidence="10">NBRC 110071</strain>
    </source>
</reference>
<evidence type="ECO:0000256" key="6">
    <source>
        <dbReference type="ARBA" id="ARBA00023002"/>
    </source>
</evidence>
<dbReference type="InterPro" id="IPR036188">
    <property type="entry name" value="FAD/NAD-bd_sf"/>
</dbReference>
<dbReference type="EMBL" id="BSNM01000016">
    <property type="protein sequence ID" value="GLQ33132.1"/>
    <property type="molecule type" value="Genomic_DNA"/>
</dbReference>
<dbReference type="PRINTS" id="PR00420">
    <property type="entry name" value="RNGMNOXGNASE"/>
</dbReference>
<dbReference type="FunFam" id="3.50.50.60:FF:000021">
    <property type="entry name" value="Ubiquinone biosynthesis monooxygenase COQ6"/>
    <property type="match status" value="1"/>
</dbReference>
<keyword evidence="5" id="KW-0274">FAD</keyword>
<proteinExistence type="inferred from homology"/>
<dbReference type="SUPFAM" id="SSF51905">
    <property type="entry name" value="FAD/NAD(P)-binding domain"/>
    <property type="match status" value="1"/>
</dbReference>
<comment type="similarity">
    <text evidence="3">Belongs to the UbiH/COQ6 family.</text>
</comment>
<dbReference type="Proteomes" id="UP001161389">
    <property type="component" value="Unassembled WGS sequence"/>
</dbReference>
<sequence length="429" mass="46898">MDVVEQKFDVVIVGGGLVGATLALLLCQGQHSHGGSPLSIGLIEAGSFDTALIQLSPEDAQFDPRVVALTHASENLFKRIDVWPLVMSLRHCPYQSMSVWDSEGTGNIEFTAEEANVDHLGSIVENRLLVSALRHRIGEEPSIEVLENTAVSQLGPMTEDHETQAPVRLLGLDDGRVISGKVVVAADGALSAIRHMAAFNVREWSYNHTAIVTTVQTAQSHGGVARQAFMQEGPLAFLPLPSVNGQHYCSIVWSQEPERAEALMALSDEAFCQTITQAIENRLGQVMSVDRRFSIPLKQRHAVQYVKDRIALVGDAAHTIHPLAGQGVNLGLLDVAVLAEELLAAHTNGLEIGAEPILRRYQRRRMGHNLSMMSVMEGFKQLFSESAPPVRFLRNFGMSMLNQHPLIKRPIIMRAMGLEGDLPDSVQPL</sequence>
<dbReference type="NCBIfam" id="TIGR01988">
    <property type="entry name" value="Ubi-OHases"/>
    <property type="match status" value="1"/>
</dbReference>
<evidence type="ECO:0000256" key="2">
    <source>
        <dbReference type="ARBA" id="ARBA00004749"/>
    </source>
</evidence>
<evidence type="ECO:0000256" key="8">
    <source>
        <dbReference type="ARBA" id="ARBA00065734"/>
    </source>
</evidence>
<dbReference type="GO" id="GO:0016705">
    <property type="term" value="F:oxidoreductase activity, acting on paired donors, with incorporation or reduction of molecular oxygen"/>
    <property type="evidence" value="ECO:0007669"/>
    <property type="project" value="InterPro"/>
</dbReference>
<dbReference type="GO" id="GO:0004497">
    <property type="term" value="F:monooxygenase activity"/>
    <property type="evidence" value="ECO:0007669"/>
    <property type="project" value="UniProtKB-KW"/>
</dbReference>
<accession>A0AA37W800</accession>
<protein>
    <submittedName>
        <fullName evidence="10">2-octaprenyl-3-methyl-6-methoxy-1,4-benzoquinol hydroxylase</fullName>
    </submittedName>
</protein>
<evidence type="ECO:0000256" key="1">
    <source>
        <dbReference type="ARBA" id="ARBA00001974"/>
    </source>
</evidence>
<evidence type="ECO:0000256" key="3">
    <source>
        <dbReference type="ARBA" id="ARBA00005349"/>
    </source>
</evidence>
<comment type="pathway">
    <text evidence="2">Cofactor biosynthesis; ubiquinone biosynthesis.</text>
</comment>
<evidence type="ECO:0000259" key="9">
    <source>
        <dbReference type="Pfam" id="PF01494"/>
    </source>
</evidence>
<keyword evidence="6" id="KW-0560">Oxidoreductase</keyword>
<comment type="subunit">
    <text evidence="8">Component of the Ubi complex metabolon, which regroups five ubiquinone biosynthesis proteins (UbiE, UbiF, UbiG, UbiH and UbiI) and two accessory factors (UbiK and the lipid-binding protein UbiJ).</text>
</comment>
<evidence type="ECO:0000313" key="10">
    <source>
        <dbReference type="EMBL" id="GLQ33132.1"/>
    </source>
</evidence>
<evidence type="ECO:0000256" key="5">
    <source>
        <dbReference type="ARBA" id="ARBA00022827"/>
    </source>
</evidence>
<reference evidence="10" key="1">
    <citation type="journal article" date="2014" name="Int. J. Syst. Evol. Microbiol.">
        <title>Complete genome sequence of Corynebacterium casei LMG S-19264T (=DSM 44701T), isolated from a smear-ripened cheese.</title>
        <authorList>
            <consortium name="US DOE Joint Genome Institute (JGI-PGF)"/>
            <person name="Walter F."/>
            <person name="Albersmeier A."/>
            <person name="Kalinowski J."/>
            <person name="Ruckert C."/>
        </authorList>
    </citation>
    <scope>NUCLEOTIDE SEQUENCE</scope>
    <source>
        <strain evidence="10">NBRC 110071</strain>
    </source>
</reference>
<keyword evidence="11" id="KW-1185">Reference proteome</keyword>
<dbReference type="InterPro" id="IPR002938">
    <property type="entry name" value="FAD-bd"/>
</dbReference>
<keyword evidence="4" id="KW-0285">Flavoprotein</keyword>
<dbReference type="InterPro" id="IPR010971">
    <property type="entry name" value="UbiH/COQ6"/>
</dbReference>
<evidence type="ECO:0000256" key="4">
    <source>
        <dbReference type="ARBA" id="ARBA00022630"/>
    </source>
</evidence>
<dbReference type="PANTHER" id="PTHR43876:SF7">
    <property type="entry name" value="UBIQUINONE BIOSYNTHESIS MONOOXYGENASE COQ6, MITOCHONDRIAL"/>
    <property type="match status" value="1"/>
</dbReference>
<dbReference type="GO" id="GO:0110142">
    <property type="term" value="C:ubiquinone biosynthesis complex"/>
    <property type="evidence" value="ECO:0007669"/>
    <property type="project" value="UniProtKB-ARBA"/>
</dbReference>
<dbReference type="RefSeq" id="WP_284383392.1">
    <property type="nucleotide sequence ID" value="NZ_BSNM01000016.1"/>
</dbReference>